<keyword evidence="3" id="KW-1185">Reference proteome</keyword>
<gene>
    <name evidence="2" type="ORF">PoB_002226000</name>
</gene>
<evidence type="ECO:0000313" key="3">
    <source>
        <dbReference type="Proteomes" id="UP000735302"/>
    </source>
</evidence>
<feature type="region of interest" description="Disordered" evidence="1">
    <location>
        <begin position="33"/>
        <end position="75"/>
    </location>
</feature>
<feature type="compositionally biased region" description="Pro residues" evidence="1">
    <location>
        <begin position="55"/>
        <end position="75"/>
    </location>
</feature>
<protein>
    <submittedName>
        <fullName evidence="2">Uncharacterized protein</fullName>
    </submittedName>
</protein>
<evidence type="ECO:0000256" key="1">
    <source>
        <dbReference type="SAM" id="MobiDB-lite"/>
    </source>
</evidence>
<name>A0AAV3ZMI1_9GAST</name>
<sequence length="75" mass="8364">MKSLVRDTENVEKDRVLKGRLGYVCWLLTSIIPSSTRPTTPSYNTRCHQERIHPSLPPPPPSPPPPLLPPSLPSL</sequence>
<reference evidence="2 3" key="1">
    <citation type="journal article" date="2021" name="Elife">
        <title>Chloroplast acquisition without the gene transfer in kleptoplastic sea slugs, Plakobranchus ocellatus.</title>
        <authorList>
            <person name="Maeda T."/>
            <person name="Takahashi S."/>
            <person name="Yoshida T."/>
            <person name="Shimamura S."/>
            <person name="Takaki Y."/>
            <person name="Nagai Y."/>
            <person name="Toyoda A."/>
            <person name="Suzuki Y."/>
            <person name="Arimoto A."/>
            <person name="Ishii H."/>
            <person name="Satoh N."/>
            <person name="Nishiyama T."/>
            <person name="Hasebe M."/>
            <person name="Maruyama T."/>
            <person name="Minagawa J."/>
            <person name="Obokata J."/>
            <person name="Shigenobu S."/>
        </authorList>
    </citation>
    <scope>NUCLEOTIDE SEQUENCE [LARGE SCALE GENOMIC DNA]</scope>
</reference>
<feature type="compositionally biased region" description="Low complexity" evidence="1">
    <location>
        <begin position="33"/>
        <end position="42"/>
    </location>
</feature>
<organism evidence="2 3">
    <name type="scientific">Plakobranchus ocellatus</name>
    <dbReference type="NCBI Taxonomy" id="259542"/>
    <lineage>
        <taxon>Eukaryota</taxon>
        <taxon>Metazoa</taxon>
        <taxon>Spiralia</taxon>
        <taxon>Lophotrochozoa</taxon>
        <taxon>Mollusca</taxon>
        <taxon>Gastropoda</taxon>
        <taxon>Heterobranchia</taxon>
        <taxon>Euthyneura</taxon>
        <taxon>Panpulmonata</taxon>
        <taxon>Sacoglossa</taxon>
        <taxon>Placobranchoidea</taxon>
        <taxon>Plakobranchidae</taxon>
        <taxon>Plakobranchus</taxon>
    </lineage>
</organism>
<evidence type="ECO:0000313" key="2">
    <source>
        <dbReference type="EMBL" id="GFN95754.1"/>
    </source>
</evidence>
<accession>A0AAV3ZMI1</accession>
<proteinExistence type="predicted"/>
<dbReference type="Proteomes" id="UP000735302">
    <property type="component" value="Unassembled WGS sequence"/>
</dbReference>
<comment type="caution">
    <text evidence="2">The sequence shown here is derived from an EMBL/GenBank/DDBJ whole genome shotgun (WGS) entry which is preliminary data.</text>
</comment>
<dbReference type="EMBL" id="BLXT01002529">
    <property type="protein sequence ID" value="GFN95754.1"/>
    <property type="molecule type" value="Genomic_DNA"/>
</dbReference>
<dbReference type="AlphaFoldDB" id="A0AAV3ZMI1"/>